<dbReference type="AlphaFoldDB" id="A0A2D0N030"/>
<dbReference type="Proteomes" id="UP000223913">
    <property type="component" value="Unassembled WGS sequence"/>
</dbReference>
<organism evidence="2 3">
    <name type="scientific">Flavilitoribacter nigricans (strain ATCC 23147 / DSM 23189 / NBRC 102662 / NCIMB 1420 / SS-2)</name>
    <name type="common">Lewinella nigricans</name>
    <dbReference type="NCBI Taxonomy" id="1122177"/>
    <lineage>
        <taxon>Bacteria</taxon>
        <taxon>Pseudomonadati</taxon>
        <taxon>Bacteroidota</taxon>
        <taxon>Saprospiria</taxon>
        <taxon>Saprospirales</taxon>
        <taxon>Lewinellaceae</taxon>
        <taxon>Flavilitoribacter</taxon>
    </lineage>
</organism>
<keyword evidence="1" id="KW-0732">Signal</keyword>
<comment type="caution">
    <text evidence="2">The sequence shown here is derived from an EMBL/GenBank/DDBJ whole genome shotgun (WGS) entry which is preliminary data.</text>
</comment>
<dbReference type="OrthoDB" id="1348500at2"/>
<gene>
    <name evidence="2" type="ORF">CRP01_35935</name>
</gene>
<reference evidence="2 3" key="1">
    <citation type="submission" date="2017-10" db="EMBL/GenBank/DDBJ databases">
        <title>The draft genome sequence of Lewinella nigricans NBRC 102662.</title>
        <authorList>
            <person name="Wang K."/>
        </authorList>
    </citation>
    <scope>NUCLEOTIDE SEQUENCE [LARGE SCALE GENOMIC DNA]</scope>
    <source>
        <strain evidence="2 3">NBRC 102662</strain>
    </source>
</reference>
<accession>A0A2D0N030</accession>
<proteinExistence type="predicted"/>
<evidence type="ECO:0000256" key="1">
    <source>
        <dbReference type="SAM" id="SignalP"/>
    </source>
</evidence>
<evidence type="ECO:0000313" key="2">
    <source>
        <dbReference type="EMBL" id="PHN01738.1"/>
    </source>
</evidence>
<name>A0A2D0N030_FLAN2</name>
<evidence type="ECO:0000313" key="3">
    <source>
        <dbReference type="Proteomes" id="UP000223913"/>
    </source>
</evidence>
<dbReference type="RefSeq" id="WP_099154924.1">
    <property type="nucleotide sequence ID" value="NZ_PDUD01000050.1"/>
</dbReference>
<keyword evidence="3" id="KW-1185">Reference proteome</keyword>
<dbReference type="EMBL" id="PDUD01000050">
    <property type="protein sequence ID" value="PHN01738.1"/>
    <property type="molecule type" value="Genomic_DNA"/>
</dbReference>
<evidence type="ECO:0008006" key="4">
    <source>
        <dbReference type="Google" id="ProtNLM"/>
    </source>
</evidence>
<protein>
    <recommendedName>
        <fullName evidence="4">DUF3299 domain-containing protein</fullName>
    </recommendedName>
</protein>
<sequence length="151" mass="16886">MKKIAILLIGALCLSTVSLSAQAKDDNIWTTLSKITFRKEYDEMLGFKVDVPVFGEEVKALADKEVVIKGYIIPVEGYKSHKEFVFSAYPYNMCFFCGGAGPETVMEVFSNEPVKYTAEPIVLRGKLVLNSSDINRLMYILKDAEIADDVK</sequence>
<feature type="chain" id="PRO_5013288353" description="DUF3299 domain-containing protein" evidence="1">
    <location>
        <begin position="24"/>
        <end position="151"/>
    </location>
</feature>
<feature type="signal peptide" evidence="1">
    <location>
        <begin position="1"/>
        <end position="23"/>
    </location>
</feature>
<dbReference type="Gene3D" id="2.40.50.870">
    <property type="entry name" value="Protein of unknown function (DUF3299)"/>
    <property type="match status" value="1"/>
</dbReference>